<keyword evidence="2" id="KW-0413">Isomerase</keyword>
<dbReference type="OrthoDB" id="4185342at2"/>
<protein>
    <submittedName>
        <fullName evidence="4">Diaminopimelate epimerase</fullName>
    </submittedName>
</protein>
<accession>A0A3Q9G2W0</accession>
<evidence type="ECO:0000313" key="4">
    <source>
        <dbReference type="EMBL" id="AZQ74703.1"/>
    </source>
</evidence>
<dbReference type="PANTHER" id="PTHR31689:SF0">
    <property type="entry name" value="DIAMINOPIMELATE EPIMERASE"/>
    <property type="match status" value="1"/>
</dbReference>
<dbReference type="InterPro" id="IPR001653">
    <property type="entry name" value="DAP_epimerase_DapF"/>
</dbReference>
<feature type="region of interest" description="Disordered" evidence="3">
    <location>
        <begin position="1"/>
        <end position="61"/>
    </location>
</feature>
<evidence type="ECO:0000256" key="2">
    <source>
        <dbReference type="ARBA" id="ARBA00023235"/>
    </source>
</evidence>
<reference evidence="4 5" key="1">
    <citation type="submission" date="2018-12" db="EMBL/GenBank/DDBJ databases">
        <title>The whole draft genome of Streptomyce luteoverticillatus CGMCC 15060.</title>
        <authorList>
            <person name="Feng Z."/>
            <person name="Chen G."/>
            <person name="Zhang J."/>
            <person name="Zhu H."/>
            <person name="Yu X."/>
            <person name="Zhang W."/>
            <person name="Zhang X."/>
        </authorList>
    </citation>
    <scope>NUCLEOTIDE SEQUENCE [LARGE SCALE GENOMIC DNA]</scope>
    <source>
        <strain evidence="4 5">CGMCC 15060</strain>
    </source>
</reference>
<comment type="similarity">
    <text evidence="1">Belongs to the diaminopimelate epimerase family.</text>
</comment>
<keyword evidence="5" id="KW-1185">Reference proteome</keyword>
<dbReference type="Gene3D" id="3.10.310.10">
    <property type="entry name" value="Diaminopimelate Epimerase, Chain A, domain 1"/>
    <property type="match status" value="2"/>
</dbReference>
<dbReference type="GO" id="GO:0005829">
    <property type="term" value="C:cytosol"/>
    <property type="evidence" value="ECO:0007669"/>
    <property type="project" value="TreeGrafter"/>
</dbReference>
<evidence type="ECO:0000256" key="1">
    <source>
        <dbReference type="ARBA" id="ARBA00010219"/>
    </source>
</evidence>
<name>A0A3Q9G2W0_STRLT</name>
<proteinExistence type="inferred from homology"/>
<sequence>MDRAAGAPPPRAPLGPAAVHRQSPGSPPEKTREGVAGRAATAARCRSSQGPEGPDLRPGRWSMTAHRPAVEPGPRYVKGHCGGDGFLLLLDPGNRVALTEDAIRGLCHPRTGLGGDGLLRLTAAGPGKGSARPRGEWFVDCRDADGSHSLACGPGAGFVARYLTVAGLAGPGALWIGTRAGDQRVTVDAKGRTTVEMPTPLVLGTAGVTADGQSFPGTLVSLGALHLVCVIDTPVSYLDFTKEPQPDTAAFPKAVGVLVPSADMVFVNVLPRGSLRVRAYRPGAGEIRAGGAAACAAAAAVQHAAGRRETTVVENVTGPLTVALDASAVTLLTGSAGVAAEGVLDARWLAAL</sequence>
<evidence type="ECO:0000256" key="3">
    <source>
        <dbReference type="SAM" id="MobiDB-lite"/>
    </source>
</evidence>
<organism evidence="4 5">
    <name type="scientific">Streptomyces luteoverticillatus</name>
    <name type="common">Streptoverticillium luteoverticillatus</name>
    <dbReference type="NCBI Taxonomy" id="66425"/>
    <lineage>
        <taxon>Bacteria</taxon>
        <taxon>Bacillati</taxon>
        <taxon>Actinomycetota</taxon>
        <taxon>Actinomycetes</taxon>
        <taxon>Kitasatosporales</taxon>
        <taxon>Streptomycetaceae</taxon>
        <taxon>Streptomyces</taxon>
    </lineage>
</organism>
<dbReference type="Pfam" id="PF01678">
    <property type="entry name" value="DAP_epimerase"/>
    <property type="match status" value="1"/>
</dbReference>
<dbReference type="AlphaFoldDB" id="A0A3Q9G2W0"/>
<evidence type="ECO:0000313" key="5">
    <source>
        <dbReference type="Proteomes" id="UP000267900"/>
    </source>
</evidence>
<dbReference type="GO" id="GO:0009089">
    <property type="term" value="P:lysine biosynthetic process via diaminopimelate"/>
    <property type="evidence" value="ECO:0007669"/>
    <property type="project" value="InterPro"/>
</dbReference>
<gene>
    <name evidence="4" type="ORF">EKH77_28965</name>
</gene>
<dbReference type="SUPFAM" id="SSF54506">
    <property type="entry name" value="Diaminopimelate epimerase-like"/>
    <property type="match status" value="2"/>
</dbReference>
<dbReference type="PANTHER" id="PTHR31689">
    <property type="entry name" value="DIAMINOPIMELATE EPIMERASE, CHLOROPLASTIC"/>
    <property type="match status" value="1"/>
</dbReference>
<dbReference type="GO" id="GO:0008837">
    <property type="term" value="F:diaminopimelate epimerase activity"/>
    <property type="evidence" value="ECO:0007669"/>
    <property type="project" value="InterPro"/>
</dbReference>
<dbReference type="EMBL" id="CP034587">
    <property type="protein sequence ID" value="AZQ74703.1"/>
    <property type="molecule type" value="Genomic_DNA"/>
</dbReference>
<dbReference type="Proteomes" id="UP000267900">
    <property type="component" value="Chromosome"/>
</dbReference>